<dbReference type="EMBL" id="BARW01023700">
    <property type="protein sequence ID" value="GAI98743.1"/>
    <property type="molecule type" value="Genomic_DNA"/>
</dbReference>
<proteinExistence type="predicted"/>
<reference evidence="1" key="1">
    <citation type="journal article" date="2014" name="Front. Microbiol.">
        <title>High frequency of phylogenetically diverse reductive dehalogenase-homologous genes in deep subseafloor sedimentary metagenomes.</title>
        <authorList>
            <person name="Kawai M."/>
            <person name="Futagami T."/>
            <person name="Toyoda A."/>
            <person name="Takaki Y."/>
            <person name="Nishi S."/>
            <person name="Hori S."/>
            <person name="Arai W."/>
            <person name="Tsubouchi T."/>
            <person name="Morono Y."/>
            <person name="Uchiyama I."/>
            <person name="Ito T."/>
            <person name="Fujiyama A."/>
            <person name="Inagaki F."/>
            <person name="Takami H."/>
        </authorList>
    </citation>
    <scope>NUCLEOTIDE SEQUENCE</scope>
    <source>
        <strain evidence="1">Expedition CK06-06</strain>
    </source>
</reference>
<comment type="caution">
    <text evidence="1">The sequence shown here is derived from an EMBL/GenBank/DDBJ whole genome shotgun (WGS) entry which is preliminary data.</text>
</comment>
<gene>
    <name evidence="1" type="ORF">S12H4_39248</name>
</gene>
<organism evidence="1">
    <name type="scientific">marine sediment metagenome</name>
    <dbReference type="NCBI Taxonomy" id="412755"/>
    <lineage>
        <taxon>unclassified sequences</taxon>
        <taxon>metagenomes</taxon>
        <taxon>ecological metagenomes</taxon>
    </lineage>
</organism>
<sequence>TSDSFDERVTIKTATESEMLPAMSISRRGVGKGIRSVARIVTMPTARIMLLCDPKGTLGEAIAALLDLLGTAIMAISPRKRLV</sequence>
<name>X1T0M9_9ZZZZ</name>
<feature type="non-terminal residue" evidence="1">
    <location>
        <position position="1"/>
    </location>
</feature>
<evidence type="ECO:0000313" key="1">
    <source>
        <dbReference type="EMBL" id="GAI98743.1"/>
    </source>
</evidence>
<accession>X1T0M9</accession>
<dbReference type="AlphaFoldDB" id="X1T0M9"/>
<protein>
    <submittedName>
        <fullName evidence="1">Uncharacterized protein</fullName>
    </submittedName>
</protein>